<evidence type="ECO:0000313" key="2">
    <source>
        <dbReference type="EMBL" id="MFA3842513.1"/>
    </source>
</evidence>
<protein>
    <submittedName>
        <fullName evidence="2">Pentapeptide repeat-containing protein</fullName>
    </submittedName>
</protein>
<dbReference type="Gene3D" id="2.160.20.80">
    <property type="entry name" value="E3 ubiquitin-protein ligase SopA"/>
    <property type="match status" value="1"/>
</dbReference>
<comment type="caution">
    <text evidence="2">The sequence shown here is derived from an EMBL/GenBank/DDBJ whole genome shotgun (WGS) entry which is preliminary data.</text>
</comment>
<gene>
    <name evidence="2" type="ORF">ACEG43_41135</name>
</gene>
<keyword evidence="3" id="KW-1185">Reference proteome</keyword>
<sequence length="644" mass="71280">MAMTSQWQEVTFTPLDEALTCSAEDCSGRRLTTWASATKTWEPVRTHGVDATVCLHHASTEQGDAFFSRLFPDGPLDLYQTTLTTETVAKLKENMKSQFGICDFRNSTFPDGVNFEEATFGRAAFDGATFTRQANFTEASFKGLASFNGATFTEASYFSQAEFMAETYFMEAEFTGEAVFTESTFASTCHFHRAVFIHDSIFAVVRFDKDVYFSGVRFNRIADFIGSEFKSGWVSKQMECGGTLNLYGSRFYGPVDLSIEVAIVYVREARWEHSVTLRLNGFFETNLARLVSGRRTPTAIDLADMVRNADYPFLVLGPDQFLEPGETSTWPERSGEDVRAIVVDDLSGTDVARMVLTNVDVSQTVFVNAINLDQIRLEGRCRYLHTPCPDWGRNGFVHRSSRAAIGAEDMWRRNRVGAPSIIRFPRDSVAFHNSRGVMAGPSAIAPVYRYLRKALEDGKDEPGAADFYYGEMEMRRLDQTRPKMERSLIAAYWAISGYGLRASRAVCALMAVMLLSFTLLLIFGIPNKESAVYTVGSISADFTTLAKSGQKVPETCRVHQPSECSVVVTIGESVDPTAPTSAISERFTAERAGKALEVVSSVSLLNSDEQELTGLGKVIAFASRVLGALLLGLALLAVRNRVKR</sequence>
<dbReference type="Proteomes" id="UP001571476">
    <property type="component" value="Unassembled WGS sequence"/>
</dbReference>
<organism evidence="2 3">
    <name type="scientific">Streptomyces aureus</name>
    <dbReference type="NCBI Taxonomy" id="193461"/>
    <lineage>
        <taxon>Bacteria</taxon>
        <taxon>Bacillati</taxon>
        <taxon>Actinomycetota</taxon>
        <taxon>Actinomycetes</taxon>
        <taxon>Kitasatosporales</taxon>
        <taxon>Streptomycetaceae</taxon>
        <taxon>Streptomyces</taxon>
    </lineage>
</organism>
<accession>A0ABV4SYF5</accession>
<dbReference type="EMBL" id="JBGOSP010000039">
    <property type="protein sequence ID" value="MFA3842513.1"/>
    <property type="molecule type" value="Genomic_DNA"/>
</dbReference>
<dbReference type="SUPFAM" id="SSF141571">
    <property type="entry name" value="Pentapeptide repeat-like"/>
    <property type="match status" value="1"/>
</dbReference>
<reference evidence="2 3" key="1">
    <citation type="submission" date="2024-08" db="EMBL/GenBank/DDBJ databases">
        <title>Genome sequence of Streptomyces aureus CACIA-1.46HGO.</title>
        <authorList>
            <person name="Evangelista-Martinez Z."/>
        </authorList>
    </citation>
    <scope>NUCLEOTIDE SEQUENCE [LARGE SCALE GENOMIC DNA]</scope>
    <source>
        <strain evidence="2 3">CACIA-1.46HGO</strain>
    </source>
</reference>
<feature type="transmembrane region" description="Helical" evidence="1">
    <location>
        <begin position="505"/>
        <end position="525"/>
    </location>
</feature>
<dbReference type="RefSeq" id="WP_372566487.1">
    <property type="nucleotide sequence ID" value="NZ_JBGOSP010000039.1"/>
</dbReference>
<proteinExistence type="predicted"/>
<dbReference type="Pfam" id="PF13576">
    <property type="entry name" value="Pentapeptide_3"/>
    <property type="match status" value="1"/>
</dbReference>
<dbReference type="InterPro" id="IPR001646">
    <property type="entry name" value="5peptide_repeat"/>
</dbReference>
<keyword evidence="1" id="KW-1133">Transmembrane helix</keyword>
<keyword evidence="1" id="KW-0472">Membrane</keyword>
<evidence type="ECO:0000313" key="3">
    <source>
        <dbReference type="Proteomes" id="UP001571476"/>
    </source>
</evidence>
<keyword evidence="1" id="KW-0812">Transmembrane</keyword>
<name>A0ABV4SYF5_9ACTN</name>
<evidence type="ECO:0000256" key="1">
    <source>
        <dbReference type="SAM" id="Phobius"/>
    </source>
</evidence>